<evidence type="ECO:0000256" key="3">
    <source>
        <dbReference type="ARBA" id="ARBA00023004"/>
    </source>
</evidence>
<dbReference type="HOGENOM" id="CLU_043374_1_3_0"/>
<evidence type="ECO:0000313" key="7">
    <source>
        <dbReference type="Proteomes" id="UP000007039"/>
    </source>
</evidence>
<sequence precursor="true">MNDKKVTLKRRGFLKAAGATVATVALMSKTSEASNEKNKKFGFYIDVDKCYGCMSCVVACAEENHVPLNSFRTKVRRQVEDKGKVIFVPIQCNHCENPPCVKPCPVNATYKGPDGLVVIDDNVCIGCGKCVKACPYNARFLDPIRGIANKCSFCDHRIYSGKLPACVEACPTTAKIFGDLNADGEVSKSIKAIKTSVRNPEFKTKPKIFFKSLPKKI</sequence>
<dbReference type="GO" id="GO:0051539">
    <property type="term" value="F:4 iron, 4 sulfur cluster binding"/>
    <property type="evidence" value="ECO:0007669"/>
    <property type="project" value="UniProtKB-KW"/>
</dbReference>
<organism evidence="6 7">
    <name type="scientific">Calditerrivibrio nitroreducens (strain DSM 19672 / NBRC 101217 / Yu37-1)</name>
    <dbReference type="NCBI Taxonomy" id="768670"/>
    <lineage>
        <taxon>Bacteria</taxon>
        <taxon>Pseudomonadati</taxon>
        <taxon>Deferribacterota</taxon>
        <taxon>Deferribacteres</taxon>
        <taxon>Deferribacterales</taxon>
        <taxon>Calditerrivibrionaceae</taxon>
    </lineage>
</organism>
<dbReference type="EMBL" id="CP002347">
    <property type="protein sequence ID" value="ADR18557.1"/>
    <property type="molecule type" value="Genomic_DNA"/>
</dbReference>
<dbReference type="PROSITE" id="PS51318">
    <property type="entry name" value="TAT"/>
    <property type="match status" value="1"/>
</dbReference>
<keyword evidence="4" id="KW-0411">Iron-sulfur</keyword>
<protein>
    <submittedName>
        <fullName evidence="6">Tetrathionate reductase beta subunit</fullName>
        <ecNumber evidence="6">1.8.-.-</ecNumber>
    </submittedName>
</protein>
<evidence type="ECO:0000256" key="1">
    <source>
        <dbReference type="ARBA" id="ARBA00022485"/>
    </source>
</evidence>
<feature type="domain" description="4Fe-4S ferredoxin-type" evidence="5">
    <location>
        <begin position="115"/>
        <end position="144"/>
    </location>
</feature>
<keyword evidence="2" id="KW-0479">Metal-binding</keyword>
<reference key="1">
    <citation type="submission" date="2010-11" db="EMBL/GenBank/DDBJ databases">
        <title>The complete genome of chromosome of Calditerrivibrio nitroreducens DSM 19672.</title>
        <authorList>
            <consortium name="US DOE Joint Genome Institute (JGI-PGF)"/>
            <person name="Lucas S."/>
            <person name="Copeland A."/>
            <person name="Lapidus A."/>
            <person name="Bruce D."/>
            <person name="Goodwin L."/>
            <person name="Pitluck S."/>
            <person name="Kyrpides N."/>
            <person name="Mavromatis K."/>
            <person name="Ivanova N."/>
            <person name="Mikhailova N."/>
            <person name="Zeytun A."/>
            <person name="Brettin T."/>
            <person name="Detter J.C."/>
            <person name="Tapia R."/>
            <person name="Han C."/>
            <person name="Land M."/>
            <person name="Hauser L."/>
            <person name="Markowitz V."/>
            <person name="Cheng J.-F."/>
            <person name="Hugenholtz P."/>
            <person name="Woyke T."/>
            <person name="Wu D."/>
            <person name="Spring S."/>
            <person name="Schroeder M."/>
            <person name="Brambilla E."/>
            <person name="Klenk H.-P."/>
            <person name="Eisen J.A."/>
        </authorList>
    </citation>
    <scope>NUCLEOTIDE SEQUENCE [LARGE SCALE GENOMIC DNA]</scope>
    <source>
        <strain>DSM 19672</strain>
    </source>
</reference>
<dbReference type="InterPro" id="IPR019546">
    <property type="entry name" value="TAT_signal_bac_arc"/>
</dbReference>
<keyword evidence="6" id="KW-0560">Oxidoreductase</keyword>
<evidence type="ECO:0000313" key="6">
    <source>
        <dbReference type="EMBL" id="ADR18557.1"/>
    </source>
</evidence>
<dbReference type="GO" id="GO:0046872">
    <property type="term" value="F:metal ion binding"/>
    <property type="evidence" value="ECO:0007669"/>
    <property type="project" value="UniProtKB-KW"/>
</dbReference>
<dbReference type="Pfam" id="PF13247">
    <property type="entry name" value="Fer4_11"/>
    <property type="match status" value="1"/>
</dbReference>
<reference evidence="6 7" key="2">
    <citation type="journal article" date="2011" name="Stand. Genomic Sci.">
        <title>Complete genome sequence of Calditerrivibrio nitroreducens type strain (Yu37-1).</title>
        <authorList>
            <person name="Pitluck S."/>
            <person name="Sikorski J."/>
            <person name="Zeytun A."/>
            <person name="Lapidus A."/>
            <person name="Nolan M."/>
            <person name="Lucas S."/>
            <person name="Hammon N."/>
            <person name="Deshpande S."/>
            <person name="Cheng J.F."/>
            <person name="Tapia R."/>
            <person name="Han C."/>
            <person name="Goodwin L."/>
            <person name="Liolios K."/>
            <person name="Pagani I."/>
            <person name="Ivanova N."/>
            <person name="Mavromatis K."/>
            <person name="Pati A."/>
            <person name="Chen A."/>
            <person name="Palaniappan K."/>
            <person name="Hauser L."/>
            <person name="Chang Y.J."/>
            <person name="Jeffries C.D."/>
            <person name="Detter J.C."/>
            <person name="Brambilla E."/>
            <person name="Djao O.D."/>
            <person name="Rohde M."/>
            <person name="Spring S."/>
            <person name="Goker M."/>
            <person name="Woyke T."/>
            <person name="Bristow J."/>
            <person name="Eisen J.A."/>
            <person name="Markowitz V."/>
            <person name="Hugenholtz P."/>
            <person name="Kyrpides N.C."/>
            <person name="Klenk H.P."/>
            <person name="Land M."/>
        </authorList>
    </citation>
    <scope>NUCLEOTIDE SEQUENCE [LARGE SCALE GENOMIC DNA]</scope>
    <source>
        <strain evidence="7">DSM 19672 / NBRC 101217 / Yu37-1</strain>
    </source>
</reference>
<dbReference type="InterPro" id="IPR006311">
    <property type="entry name" value="TAT_signal"/>
</dbReference>
<name>E4TG07_CALNY</name>
<evidence type="ECO:0000256" key="4">
    <source>
        <dbReference type="ARBA" id="ARBA00023014"/>
    </source>
</evidence>
<dbReference type="eggNOG" id="COG0437">
    <property type="taxonomic scope" value="Bacteria"/>
</dbReference>
<dbReference type="InterPro" id="IPR017896">
    <property type="entry name" value="4Fe4S_Fe-S-bd"/>
</dbReference>
<dbReference type="PANTHER" id="PTHR43177:SF3">
    <property type="entry name" value="PROTEIN NRFC HOMOLOG"/>
    <property type="match status" value="1"/>
</dbReference>
<accession>E4TG07</accession>
<dbReference type="RefSeq" id="WP_013450770.1">
    <property type="nucleotide sequence ID" value="NC_014758.1"/>
</dbReference>
<gene>
    <name evidence="6" type="ordered locus">Calni_0645</name>
</gene>
<keyword evidence="3" id="KW-0408">Iron</keyword>
<keyword evidence="7" id="KW-1185">Reference proteome</keyword>
<dbReference type="GO" id="GO:0016491">
    <property type="term" value="F:oxidoreductase activity"/>
    <property type="evidence" value="ECO:0007669"/>
    <property type="project" value="UniProtKB-KW"/>
</dbReference>
<dbReference type="AlphaFoldDB" id="E4TG07"/>
<evidence type="ECO:0000256" key="2">
    <source>
        <dbReference type="ARBA" id="ARBA00022723"/>
    </source>
</evidence>
<dbReference type="KEGG" id="cni:Calni_0645"/>
<dbReference type="InterPro" id="IPR017900">
    <property type="entry name" value="4Fe4S_Fe_S_CS"/>
</dbReference>
<proteinExistence type="predicted"/>
<dbReference type="CDD" id="cd10551">
    <property type="entry name" value="PsrB"/>
    <property type="match status" value="1"/>
</dbReference>
<dbReference type="PROSITE" id="PS51379">
    <property type="entry name" value="4FE4S_FER_2"/>
    <property type="match status" value="3"/>
</dbReference>
<dbReference type="PANTHER" id="PTHR43177">
    <property type="entry name" value="PROTEIN NRFC"/>
    <property type="match status" value="1"/>
</dbReference>
<dbReference type="PROSITE" id="PS00198">
    <property type="entry name" value="4FE4S_FER_1"/>
    <property type="match status" value="1"/>
</dbReference>
<evidence type="ECO:0000259" key="5">
    <source>
        <dbReference type="PROSITE" id="PS51379"/>
    </source>
</evidence>
<keyword evidence="1" id="KW-0004">4Fe-4S</keyword>
<feature type="domain" description="4Fe-4S ferredoxin-type" evidence="5">
    <location>
        <begin position="83"/>
        <end position="114"/>
    </location>
</feature>
<dbReference type="STRING" id="768670.Calni_0645"/>
<dbReference type="SUPFAM" id="SSF54862">
    <property type="entry name" value="4Fe-4S ferredoxins"/>
    <property type="match status" value="1"/>
</dbReference>
<dbReference type="Gene3D" id="3.30.70.20">
    <property type="match status" value="2"/>
</dbReference>
<feature type="domain" description="4Fe-4S ferredoxin-type" evidence="5">
    <location>
        <begin position="41"/>
        <end position="71"/>
    </location>
</feature>
<dbReference type="NCBIfam" id="TIGR01409">
    <property type="entry name" value="TAT_signal_seq"/>
    <property type="match status" value="1"/>
</dbReference>
<dbReference type="InterPro" id="IPR050954">
    <property type="entry name" value="ET_IronSulfur_Cluster-Binding"/>
</dbReference>
<dbReference type="Proteomes" id="UP000007039">
    <property type="component" value="Chromosome"/>
</dbReference>
<dbReference type="EC" id="1.8.-.-" evidence="6"/>